<dbReference type="EMBL" id="KV921983">
    <property type="protein sequence ID" value="ORE04039.1"/>
    <property type="molecule type" value="Genomic_DNA"/>
</dbReference>
<reference evidence="1" key="1">
    <citation type="journal article" date="2016" name="Proc. Natl. Acad. Sci. U.S.A.">
        <title>Lipid metabolic changes in an early divergent fungus govern the establishment of a mutualistic symbiosis with endobacteria.</title>
        <authorList>
            <person name="Lastovetsky O.A."/>
            <person name="Gaspar M.L."/>
            <person name="Mondo S.J."/>
            <person name="LaButti K.M."/>
            <person name="Sandor L."/>
            <person name="Grigoriev I.V."/>
            <person name="Henry S.A."/>
            <person name="Pawlowska T.E."/>
        </authorList>
    </citation>
    <scope>NUCLEOTIDE SEQUENCE [LARGE SCALE GENOMIC DNA]</scope>
    <source>
        <strain evidence="1">ATCC 52814</strain>
    </source>
</reference>
<dbReference type="OrthoDB" id="2281386at2759"/>
<accession>A0A1X0QWC8</accession>
<evidence type="ECO:0000313" key="1">
    <source>
        <dbReference type="EMBL" id="ORE04039.1"/>
    </source>
</evidence>
<dbReference type="Proteomes" id="UP000242414">
    <property type="component" value="Unassembled WGS sequence"/>
</dbReference>
<dbReference type="VEuPathDB" id="FungiDB:BCV72DRAFT_295400"/>
<sequence length="61" mass="7216">MTHRPVNTIKAYSVKQEEWKMTLDKVVTDQKLSYFLAEYVMKRGRKLRRNSNGTAIALDRE</sequence>
<gene>
    <name evidence="1" type="ORF">BCV72DRAFT_295400</name>
</gene>
<name>A0A1X0QWC8_RHIZD</name>
<proteinExistence type="predicted"/>
<dbReference type="AlphaFoldDB" id="A0A1X0QWC8"/>
<organism evidence="1">
    <name type="scientific">Rhizopus microsporus var. microsporus</name>
    <dbReference type="NCBI Taxonomy" id="86635"/>
    <lineage>
        <taxon>Eukaryota</taxon>
        <taxon>Fungi</taxon>
        <taxon>Fungi incertae sedis</taxon>
        <taxon>Mucoromycota</taxon>
        <taxon>Mucoromycotina</taxon>
        <taxon>Mucoromycetes</taxon>
        <taxon>Mucorales</taxon>
        <taxon>Mucorineae</taxon>
        <taxon>Rhizopodaceae</taxon>
        <taxon>Rhizopus</taxon>
    </lineage>
</organism>
<protein>
    <submittedName>
        <fullName evidence="1">Uncharacterized protein</fullName>
    </submittedName>
</protein>